<dbReference type="STRING" id="1109443.G4TPW2"/>
<evidence type="ECO:0000259" key="14">
    <source>
        <dbReference type="PROSITE" id="PS51217"/>
    </source>
</evidence>
<feature type="domain" description="UvrD-like helicase C-terminal" evidence="14">
    <location>
        <begin position="312"/>
        <end position="664"/>
    </location>
</feature>
<evidence type="ECO:0000256" key="11">
    <source>
        <dbReference type="PROSITE-ProRule" id="PRU00560"/>
    </source>
</evidence>
<keyword evidence="3 11" id="KW-0378">Hydrolase</keyword>
<dbReference type="GO" id="GO:0000725">
    <property type="term" value="P:recombinational repair"/>
    <property type="evidence" value="ECO:0007669"/>
    <property type="project" value="TreeGrafter"/>
</dbReference>
<accession>G4TPW2</accession>
<evidence type="ECO:0000256" key="7">
    <source>
        <dbReference type="ARBA" id="ARBA00023235"/>
    </source>
</evidence>
<feature type="region of interest" description="Disordered" evidence="12">
    <location>
        <begin position="882"/>
        <end position="959"/>
    </location>
</feature>
<keyword evidence="16" id="KW-1185">Reference proteome</keyword>
<evidence type="ECO:0000256" key="10">
    <source>
        <dbReference type="ARBA" id="ARBA00048988"/>
    </source>
</evidence>
<dbReference type="InterPro" id="IPR014017">
    <property type="entry name" value="DNA_helicase_UvrD-like_C"/>
</dbReference>
<dbReference type="PANTHER" id="PTHR11070:SF2">
    <property type="entry name" value="ATP-DEPENDENT DNA HELICASE SRS2"/>
    <property type="match status" value="1"/>
</dbReference>
<dbReference type="InterPro" id="IPR000212">
    <property type="entry name" value="DNA_helicase_UvrD/REP"/>
</dbReference>
<comment type="catalytic activity">
    <reaction evidence="10">
        <text>ATP + H2O = ADP + phosphate + H(+)</text>
        <dbReference type="Rhea" id="RHEA:13065"/>
        <dbReference type="ChEBI" id="CHEBI:15377"/>
        <dbReference type="ChEBI" id="CHEBI:15378"/>
        <dbReference type="ChEBI" id="CHEBI:30616"/>
        <dbReference type="ChEBI" id="CHEBI:43474"/>
        <dbReference type="ChEBI" id="CHEBI:456216"/>
        <dbReference type="EC" id="5.6.2.4"/>
    </reaction>
</comment>
<dbReference type="OrthoDB" id="1470711at2759"/>
<dbReference type="Pfam" id="PF13361">
    <property type="entry name" value="UvrD_C"/>
    <property type="match status" value="1"/>
</dbReference>
<evidence type="ECO:0000259" key="13">
    <source>
        <dbReference type="PROSITE" id="PS51198"/>
    </source>
</evidence>
<dbReference type="GO" id="GO:0005524">
    <property type="term" value="F:ATP binding"/>
    <property type="evidence" value="ECO:0007669"/>
    <property type="project" value="UniProtKB-UniRule"/>
</dbReference>
<keyword evidence="2 11" id="KW-0547">Nucleotide-binding</keyword>
<dbReference type="OMA" id="DYPDATT"/>
<dbReference type="Pfam" id="PF00580">
    <property type="entry name" value="UvrD-helicase"/>
    <property type="match status" value="1"/>
</dbReference>
<name>G4TPW2_SERID</name>
<dbReference type="InterPro" id="IPR014016">
    <property type="entry name" value="UvrD-like_ATP-bd"/>
</dbReference>
<dbReference type="PROSITE" id="PS51217">
    <property type="entry name" value="UVRD_HELICASE_CTER"/>
    <property type="match status" value="1"/>
</dbReference>
<gene>
    <name evidence="15" type="ORF">PIIN_07305</name>
</gene>
<keyword evidence="6" id="KW-0238">DNA-binding</keyword>
<dbReference type="GO" id="GO:0043138">
    <property type="term" value="F:3'-5' DNA helicase activity"/>
    <property type="evidence" value="ECO:0007669"/>
    <property type="project" value="UniProtKB-EC"/>
</dbReference>
<evidence type="ECO:0000256" key="1">
    <source>
        <dbReference type="ARBA" id="ARBA00009922"/>
    </source>
</evidence>
<evidence type="ECO:0000313" key="16">
    <source>
        <dbReference type="Proteomes" id="UP000007148"/>
    </source>
</evidence>
<dbReference type="Proteomes" id="UP000007148">
    <property type="component" value="Unassembled WGS sequence"/>
</dbReference>
<comment type="similarity">
    <text evidence="1">Belongs to the helicase family. UvrD subfamily.</text>
</comment>
<dbReference type="FunCoup" id="G4TPW2">
    <property type="interactions" value="243"/>
</dbReference>
<evidence type="ECO:0000256" key="3">
    <source>
        <dbReference type="ARBA" id="ARBA00022801"/>
    </source>
</evidence>
<feature type="region of interest" description="Disordered" evidence="12">
    <location>
        <begin position="557"/>
        <end position="601"/>
    </location>
</feature>
<feature type="compositionally biased region" description="Low complexity" evidence="12">
    <location>
        <begin position="557"/>
        <end position="574"/>
    </location>
</feature>
<evidence type="ECO:0000256" key="12">
    <source>
        <dbReference type="SAM" id="MobiDB-lite"/>
    </source>
</evidence>
<dbReference type="GO" id="GO:0005634">
    <property type="term" value="C:nucleus"/>
    <property type="evidence" value="ECO:0007669"/>
    <property type="project" value="TreeGrafter"/>
</dbReference>
<dbReference type="Gene3D" id="1.10.10.160">
    <property type="match status" value="1"/>
</dbReference>
<dbReference type="PANTHER" id="PTHR11070">
    <property type="entry name" value="UVRD / RECB / PCRA DNA HELICASE FAMILY MEMBER"/>
    <property type="match status" value="1"/>
</dbReference>
<dbReference type="CDD" id="cd17932">
    <property type="entry name" value="DEXQc_UvrD"/>
    <property type="match status" value="1"/>
</dbReference>
<dbReference type="EC" id="5.6.2.4" evidence="9"/>
<evidence type="ECO:0000256" key="2">
    <source>
        <dbReference type="ARBA" id="ARBA00022741"/>
    </source>
</evidence>
<reference evidence="15 16" key="1">
    <citation type="journal article" date="2011" name="PLoS Pathog.">
        <title>Endophytic Life Strategies Decoded by Genome and Transcriptome Analyses of the Mutualistic Root Symbiont Piriformospora indica.</title>
        <authorList>
            <person name="Zuccaro A."/>
            <person name="Lahrmann U."/>
            <person name="Guldener U."/>
            <person name="Langen G."/>
            <person name="Pfiffi S."/>
            <person name="Biedenkopf D."/>
            <person name="Wong P."/>
            <person name="Samans B."/>
            <person name="Grimm C."/>
            <person name="Basiewicz M."/>
            <person name="Murat C."/>
            <person name="Martin F."/>
            <person name="Kogel K.H."/>
        </authorList>
    </citation>
    <scope>NUCLEOTIDE SEQUENCE [LARGE SCALE GENOMIC DNA]</scope>
    <source>
        <strain evidence="15 16">DSM 11827</strain>
    </source>
</reference>
<feature type="binding site" evidence="11">
    <location>
        <begin position="33"/>
        <end position="40"/>
    </location>
    <ligand>
        <name>ATP</name>
        <dbReference type="ChEBI" id="CHEBI:30616"/>
    </ligand>
</feature>
<feature type="compositionally biased region" description="Basic and acidic residues" evidence="12">
    <location>
        <begin position="908"/>
        <end position="917"/>
    </location>
</feature>
<dbReference type="EMBL" id="CAFZ01000219">
    <property type="protein sequence ID" value="CCA73350.1"/>
    <property type="molecule type" value="Genomic_DNA"/>
</dbReference>
<dbReference type="InterPro" id="IPR013986">
    <property type="entry name" value="DExx_box_DNA_helicase_dom_sf"/>
</dbReference>
<evidence type="ECO:0000256" key="6">
    <source>
        <dbReference type="ARBA" id="ARBA00023125"/>
    </source>
</evidence>
<dbReference type="InterPro" id="IPR027417">
    <property type="entry name" value="P-loop_NTPase"/>
</dbReference>
<proteinExistence type="inferred from homology"/>
<keyword evidence="4 11" id="KW-0347">Helicase</keyword>
<comment type="caution">
    <text evidence="15">The sequence shown here is derived from an EMBL/GenBank/DDBJ whole genome shotgun (WGS) entry which is preliminary data.</text>
</comment>
<keyword evidence="7" id="KW-0413">Isomerase</keyword>
<dbReference type="Gene3D" id="3.40.50.300">
    <property type="entry name" value="P-loop containing nucleotide triphosphate hydrolases"/>
    <property type="match status" value="3"/>
</dbReference>
<feature type="domain" description="UvrD-like helicase ATP-binding" evidence="13">
    <location>
        <begin position="12"/>
        <end position="311"/>
    </location>
</feature>
<dbReference type="HOGENOM" id="CLU_004585_4_1_1"/>
<dbReference type="AlphaFoldDB" id="G4TPW2"/>
<evidence type="ECO:0000256" key="8">
    <source>
        <dbReference type="ARBA" id="ARBA00034617"/>
    </source>
</evidence>
<dbReference type="PROSITE" id="PS51198">
    <property type="entry name" value="UVRD_HELICASE_ATP_BIND"/>
    <property type="match status" value="1"/>
</dbReference>
<dbReference type="eggNOG" id="KOG2108">
    <property type="taxonomic scope" value="Eukaryota"/>
</dbReference>
<evidence type="ECO:0000256" key="4">
    <source>
        <dbReference type="ARBA" id="ARBA00022806"/>
    </source>
</evidence>
<dbReference type="GO" id="GO:0003677">
    <property type="term" value="F:DNA binding"/>
    <property type="evidence" value="ECO:0007669"/>
    <property type="project" value="UniProtKB-KW"/>
</dbReference>
<evidence type="ECO:0000313" key="15">
    <source>
        <dbReference type="EMBL" id="CCA73350.1"/>
    </source>
</evidence>
<dbReference type="SUPFAM" id="SSF52540">
    <property type="entry name" value="P-loop containing nucleoside triphosphate hydrolases"/>
    <property type="match status" value="1"/>
</dbReference>
<sequence>MDKRERPEHLRGLNNAQYSAVVHNPKVPLQILAGPGSGKTRTLTYRIAHLIKEHNVEPSKIVAVTFTNKAANELRVRLHALIGEKAASALVLGTFHSICGRLLRQHGHAINIQNNFSICDADESKKIINGILKDMVAASGAHATGAQRLDIKDIVAVELISKAKAKCITPEEMESTARRDLQRTTTLSKGETSPHIMLQLSPVYKEYVEECQKHNALDFDDLLMLAVKLLKKKPDCIDIEHVFVDEFQDTNTTQFELMVLFAAKHGNVSVVGDPDQSIYAWRSAEVENLARMILRFPNTQQIYLEDNYRSTGAILAASVAIISEDTNRPPKTLRTSHAFGATPTLGSCADEHEEAACIADEIKRLKLISGGLLKWSDFAILLRFNALSRNIETALQREGIPNRVLSGHKFFERIEIKDLLAYLQIIDNFDFDPAALRIINVPKRNIGNKSVEELRKKARKMKKPVMHVVEKIVDGRIPDINPPVLNKAKELVRTMQRLRKLSQEGMSVVDLIQELLTAINYVEYLKTTQQDWEARWENIRELITFATETVPTAGMETTLTVPTSPTSTEPIPLSAVGDDESESSSFATPFIGKDTPEEDWGSQSKPILIFEDDQEEEEAPSLLPETMTPLRAFLQATSLSTDTLVNEDDTQEKVIISTCHAAKGLEWPVVFVPSVEQGTFPFYRSDDTEEERRLLYVACTRAQVLLYLTHAGRRKIGGESKANDLSEFVKAVIDKDTAKTIFTHNKPILHAKEFGVLGKILERKAPDPKECDAGVSTYLKSKPAPIAFQGVKGNPEPQRPNNAETRLISERTALSATFQTARSVIQSASQTKSPPLETVRKPSAHALTSYQRPMSSYFSQGQPAPSSNGSAVLQNAHKTVESRSKGLLFRPQASPVSSSIPRPLGMPEENKGEKTHPSLDLVEDALSAEAVKPPPIAPKLAGTKRRLGMTPVTKMPRLK</sequence>
<dbReference type="InParanoid" id="G4TPW2"/>
<keyword evidence="5 11" id="KW-0067">ATP-binding</keyword>
<dbReference type="Gene3D" id="1.10.486.10">
    <property type="entry name" value="PCRA, domain 4"/>
    <property type="match status" value="1"/>
</dbReference>
<dbReference type="GO" id="GO:0016787">
    <property type="term" value="F:hydrolase activity"/>
    <property type="evidence" value="ECO:0007669"/>
    <property type="project" value="UniProtKB-UniRule"/>
</dbReference>
<comment type="catalytic activity">
    <reaction evidence="8">
        <text>Couples ATP hydrolysis with the unwinding of duplex DNA by translocating in the 3'-5' direction.</text>
        <dbReference type="EC" id="5.6.2.4"/>
    </reaction>
</comment>
<evidence type="ECO:0000256" key="5">
    <source>
        <dbReference type="ARBA" id="ARBA00022840"/>
    </source>
</evidence>
<evidence type="ECO:0000256" key="9">
    <source>
        <dbReference type="ARBA" id="ARBA00034808"/>
    </source>
</evidence>
<organism evidence="15 16">
    <name type="scientific">Serendipita indica (strain DSM 11827)</name>
    <name type="common">Root endophyte fungus</name>
    <name type="synonym">Piriformospora indica</name>
    <dbReference type="NCBI Taxonomy" id="1109443"/>
    <lineage>
        <taxon>Eukaryota</taxon>
        <taxon>Fungi</taxon>
        <taxon>Dikarya</taxon>
        <taxon>Basidiomycota</taxon>
        <taxon>Agaricomycotina</taxon>
        <taxon>Agaricomycetes</taxon>
        <taxon>Sebacinales</taxon>
        <taxon>Serendipitaceae</taxon>
        <taxon>Serendipita</taxon>
    </lineage>
</organism>
<protein>
    <recommendedName>
        <fullName evidence="9">DNA 3'-5' helicase</fullName>
        <ecNumber evidence="9">5.6.2.4</ecNumber>
    </recommendedName>
</protein>